<dbReference type="InterPro" id="IPR000189">
    <property type="entry name" value="Transglyc_AS"/>
</dbReference>
<dbReference type="Pfam" id="PF01476">
    <property type="entry name" value="LysM"/>
    <property type="match status" value="3"/>
</dbReference>
<dbReference type="PROSITE" id="PS51782">
    <property type="entry name" value="LYSM"/>
    <property type="match status" value="3"/>
</dbReference>
<evidence type="ECO:0000313" key="5">
    <source>
        <dbReference type="Proteomes" id="UP000663555"/>
    </source>
</evidence>
<dbReference type="SUPFAM" id="SSF54106">
    <property type="entry name" value="LysM domain"/>
    <property type="match status" value="3"/>
</dbReference>
<evidence type="ECO:0000256" key="2">
    <source>
        <dbReference type="SAM" id="SignalP"/>
    </source>
</evidence>
<comment type="similarity">
    <text evidence="1">Belongs to the transglycosylase Slt family.</text>
</comment>
<dbReference type="SUPFAM" id="SSF53955">
    <property type="entry name" value="Lysozyme-like"/>
    <property type="match status" value="1"/>
</dbReference>
<evidence type="ECO:0000259" key="3">
    <source>
        <dbReference type="PROSITE" id="PS51782"/>
    </source>
</evidence>
<evidence type="ECO:0000313" key="4">
    <source>
        <dbReference type="EMBL" id="QSP93770.1"/>
    </source>
</evidence>
<dbReference type="InterPro" id="IPR036779">
    <property type="entry name" value="LysM_dom_sf"/>
</dbReference>
<organism evidence="4 5">
    <name type="scientific">Marinobacter salinisoli</name>
    <dbReference type="NCBI Taxonomy" id="2769486"/>
    <lineage>
        <taxon>Bacteria</taxon>
        <taxon>Pseudomonadati</taxon>
        <taxon>Pseudomonadota</taxon>
        <taxon>Gammaproteobacteria</taxon>
        <taxon>Pseudomonadales</taxon>
        <taxon>Marinobacteraceae</taxon>
        <taxon>Marinobacter</taxon>
    </lineage>
</organism>
<keyword evidence="2" id="KW-0732">Signal</keyword>
<accession>A0ABX7MQS8</accession>
<dbReference type="EMBL" id="CP071247">
    <property type="protein sequence ID" value="QSP93770.1"/>
    <property type="molecule type" value="Genomic_DNA"/>
</dbReference>
<proteinExistence type="inferred from homology"/>
<dbReference type="InterPro" id="IPR023346">
    <property type="entry name" value="Lysozyme-like_dom_sf"/>
</dbReference>
<feature type="domain" description="LysM" evidence="3">
    <location>
        <begin position="514"/>
        <end position="558"/>
    </location>
</feature>
<protein>
    <submittedName>
        <fullName evidence="4">LysM peptidoglycan-binding domain-containing protein</fullName>
    </submittedName>
</protein>
<dbReference type="SMART" id="SM00257">
    <property type="entry name" value="LysM"/>
    <property type="match status" value="3"/>
</dbReference>
<dbReference type="InterPro" id="IPR018392">
    <property type="entry name" value="LysM"/>
</dbReference>
<dbReference type="PANTHER" id="PTHR33734:SF22">
    <property type="entry name" value="MEMBRANE-BOUND LYTIC MUREIN TRANSGLYCOSYLASE D"/>
    <property type="match status" value="1"/>
</dbReference>
<dbReference type="CDD" id="cd00118">
    <property type="entry name" value="LysM"/>
    <property type="match status" value="3"/>
</dbReference>
<sequence>MSVKRLSLLFFTGALASGCSVFETSRETAKLSEEALLDSNQVTVAAGDEGLKRSVASGGGAPDGTLDDAIAPSLRAAAQDAREKLDNPEQQASAETQDLWQRLREGFELDHDIDNKRIRDQLDWYAKHPTYIKRVADRGSRYLHYILNETEKRNLPNEFALLPIVESAFDPFAYSHGRAAGLWQFIPSTGKYFGLTQSWWHDDRRDLIEATDAALTYLDRLAKRFDGDYTLALAAYNSGGGTVSSAMRKNRKRNHPQDYWSLDLPQETRHYVPKLIALARIFDKPEAYGIELPALKDEPYFEVVDTGSQLDLAQAAQLAQVDVDEIYLLNPSYNRWATNPDGPHRLLVPIENADTFRSALANLPVEQRVSWRNYKVASGDSLISIARKFNTTPSVIQQVNKLDTDLIRINQRLLIPSALKGSDTYALSASERLERKQDRKRKGNKVRYTVRRGDTFWDIAREHRVSVRQVAAWNGMAPGDPLLPGKELVIWSKVSKPTQVASSSARGSSMVRKVGYRVREGDSLWTIASRFSVNVRDIASWNDLNTSRYLQPGQSLVLYVDIRNSP</sequence>
<dbReference type="Gene3D" id="3.10.350.10">
    <property type="entry name" value="LysM domain"/>
    <property type="match status" value="3"/>
</dbReference>
<dbReference type="InterPro" id="IPR008258">
    <property type="entry name" value="Transglycosylase_SLT_dom_1"/>
</dbReference>
<name>A0ABX7MQS8_9GAMM</name>
<keyword evidence="5" id="KW-1185">Reference proteome</keyword>
<feature type="domain" description="LysM" evidence="3">
    <location>
        <begin position="372"/>
        <end position="415"/>
    </location>
</feature>
<dbReference type="Proteomes" id="UP000663555">
    <property type="component" value="Chromosome"/>
</dbReference>
<feature type="signal peptide" evidence="2">
    <location>
        <begin position="1"/>
        <end position="16"/>
    </location>
</feature>
<feature type="chain" id="PRO_5045069045" evidence="2">
    <location>
        <begin position="17"/>
        <end position="566"/>
    </location>
</feature>
<dbReference type="Pfam" id="PF01464">
    <property type="entry name" value="SLT"/>
    <property type="match status" value="1"/>
</dbReference>
<evidence type="ECO:0000256" key="1">
    <source>
        <dbReference type="ARBA" id="ARBA00007734"/>
    </source>
</evidence>
<dbReference type="PANTHER" id="PTHR33734">
    <property type="entry name" value="LYSM DOMAIN-CONTAINING GPI-ANCHORED PROTEIN 2"/>
    <property type="match status" value="1"/>
</dbReference>
<dbReference type="PROSITE" id="PS00922">
    <property type="entry name" value="TRANSGLYCOSYLASE"/>
    <property type="match status" value="1"/>
</dbReference>
<reference evidence="4 5" key="1">
    <citation type="submission" date="2021-03" db="EMBL/GenBank/DDBJ databases">
        <title>Genome sequencing of Marinobacter sp. LPB0319.</title>
        <authorList>
            <person name="Kim J."/>
        </authorList>
    </citation>
    <scope>NUCLEOTIDE SEQUENCE [LARGE SCALE GENOMIC DNA]</scope>
    <source>
        <strain evidence="4 5">LPB0319</strain>
    </source>
</reference>
<dbReference type="Gene3D" id="1.10.530.10">
    <property type="match status" value="1"/>
</dbReference>
<dbReference type="RefSeq" id="WP_206642992.1">
    <property type="nucleotide sequence ID" value="NZ_CP071247.1"/>
</dbReference>
<dbReference type="PROSITE" id="PS51257">
    <property type="entry name" value="PROKAR_LIPOPROTEIN"/>
    <property type="match status" value="1"/>
</dbReference>
<dbReference type="CDD" id="cd16894">
    <property type="entry name" value="MltD-like"/>
    <property type="match status" value="1"/>
</dbReference>
<feature type="domain" description="LysM" evidence="3">
    <location>
        <begin position="446"/>
        <end position="490"/>
    </location>
</feature>
<gene>
    <name evidence="4" type="ORF">LPB19_11235</name>
</gene>